<accession>A0A0U9HRI2</accession>
<dbReference type="OrthoDB" id="5472108at2"/>
<keyword evidence="1" id="KW-0472">Membrane</keyword>
<dbReference type="Proteomes" id="UP000054976">
    <property type="component" value="Unassembled WGS sequence"/>
</dbReference>
<evidence type="ECO:0008006" key="4">
    <source>
        <dbReference type="Google" id="ProtNLM"/>
    </source>
</evidence>
<dbReference type="NCBIfam" id="NF033919">
    <property type="entry name" value="PA2779_fam"/>
    <property type="match status" value="1"/>
</dbReference>
<dbReference type="STRING" id="86166.TAGGR_2321"/>
<name>A0A0U9HRI2_9BACT</name>
<comment type="caution">
    <text evidence="2">The sequence shown here is derived from an EMBL/GenBank/DDBJ whole genome shotgun (WGS) entry which is preliminary data.</text>
</comment>
<reference evidence="3" key="1">
    <citation type="submission" date="2016-01" db="EMBL/GenBank/DDBJ databases">
        <title>Draft genome sequence of Thermodesulfovibrio aggregans strain TGE-P1.</title>
        <authorList>
            <person name="Sekiguchi Y."/>
            <person name="Ohashi A."/>
            <person name="Matsuura N."/>
            <person name="Tourlousse M.D."/>
        </authorList>
    </citation>
    <scope>NUCLEOTIDE SEQUENCE [LARGE SCALE GENOMIC DNA]</scope>
    <source>
        <strain evidence="3">TGE-P1</strain>
    </source>
</reference>
<protein>
    <recommendedName>
        <fullName evidence="4">PA2779 family protein</fullName>
    </recommendedName>
</protein>
<organism evidence="2 3">
    <name type="scientific">Thermodesulfovibrio aggregans</name>
    <dbReference type="NCBI Taxonomy" id="86166"/>
    <lineage>
        <taxon>Bacteria</taxon>
        <taxon>Pseudomonadati</taxon>
        <taxon>Nitrospirota</taxon>
        <taxon>Thermodesulfovibrionia</taxon>
        <taxon>Thermodesulfovibrionales</taxon>
        <taxon>Thermodesulfovibrionaceae</taxon>
        <taxon>Thermodesulfovibrio</taxon>
    </lineage>
</organism>
<dbReference type="Pfam" id="PF20332">
    <property type="entry name" value="DUF6627"/>
    <property type="match status" value="1"/>
</dbReference>
<evidence type="ECO:0000313" key="3">
    <source>
        <dbReference type="Proteomes" id="UP000054976"/>
    </source>
</evidence>
<gene>
    <name evidence="2" type="ORF">TAGGR_2321</name>
</gene>
<feature type="transmembrane region" description="Helical" evidence="1">
    <location>
        <begin position="95"/>
        <end position="115"/>
    </location>
</feature>
<keyword evidence="1" id="KW-0812">Transmembrane</keyword>
<evidence type="ECO:0000256" key="1">
    <source>
        <dbReference type="SAM" id="Phobius"/>
    </source>
</evidence>
<keyword evidence="3" id="KW-1185">Reference proteome</keyword>
<dbReference type="AlphaFoldDB" id="A0A0U9HRI2"/>
<proteinExistence type="predicted"/>
<evidence type="ECO:0000313" key="2">
    <source>
        <dbReference type="EMBL" id="GAQ95428.1"/>
    </source>
</evidence>
<sequence length="123" mass="13516">MVKKLLSIYLIVAILVIGTVQSLGAEVIPSEMTLNTTSNDLEKVQKFLEMKIVSQRLKDFGYSDKEIMDKLSTLDEQTLHKLALKIDEMKIAGDAGAAIILALVIIALVVLIINLTGHRVVVK</sequence>
<dbReference type="EMBL" id="BCNO01000002">
    <property type="protein sequence ID" value="GAQ95428.1"/>
    <property type="molecule type" value="Genomic_DNA"/>
</dbReference>
<keyword evidence="1" id="KW-1133">Transmembrane helix</keyword>
<dbReference type="InterPro" id="IPR046735">
    <property type="entry name" value="PA2779-like"/>
</dbReference>
<dbReference type="RefSeq" id="WP_059176862.1">
    <property type="nucleotide sequence ID" value="NZ_BCNO01000002.1"/>
</dbReference>